<dbReference type="Pfam" id="PF01663">
    <property type="entry name" value="Phosphodiest"/>
    <property type="match status" value="1"/>
</dbReference>
<dbReference type="Gene3D" id="3.40.720.10">
    <property type="entry name" value="Alkaline Phosphatase, subunit A"/>
    <property type="match status" value="1"/>
</dbReference>
<organism evidence="2 3">
    <name type="scientific">Smittium culicis</name>
    <dbReference type="NCBI Taxonomy" id="133412"/>
    <lineage>
        <taxon>Eukaryota</taxon>
        <taxon>Fungi</taxon>
        <taxon>Fungi incertae sedis</taxon>
        <taxon>Zoopagomycota</taxon>
        <taxon>Kickxellomycotina</taxon>
        <taxon>Harpellomycetes</taxon>
        <taxon>Harpellales</taxon>
        <taxon>Legeriomycetaceae</taxon>
        <taxon>Smittium</taxon>
    </lineage>
</organism>
<dbReference type="InterPro" id="IPR017850">
    <property type="entry name" value="Alkaline_phosphatase_core_sf"/>
</dbReference>
<gene>
    <name evidence="2" type="ORF">AYI70_g3239</name>
</gene>
<reference evidence="2 3" key="1">
    <citation type="submission" date="2017-01" db="EMBL/GenBank/DDBJ databases">
        <authorList>
            <person name="Mah S.A."/>
            <person name="Swanson W.J."/>
            <person name="Moy G.W."/>
            <person name="Vacquier V.D."/>
        </authorList>
    </citation>
    <scope>NUCLEOTIDE SEQUENCE [LARGE SCALE GENOMIC DNA]</scope>
    <source>
        <strain evidence="2 3">GSMNP</strain>
    </source>
</reference>
<comment type="caution">
    <text evidence="2">The sequence shown here is derived from an EMBL/GenBank/DDBJ whole genome shotgun (WGS) entry which is preliminary data.</text>
</comment>
<evidence type="ECO:0000256" key="1">
    <source>
        <dbReference type="SAM" id="SignalP"/>
    </source>
</evidence>
<dbReference type="GO" id="GO:0017111">
    <property type="term" value="F:ribonucleoside triphosphate phosphatase activity"/>
    <property type="evidence" value="ECO:0007669"/>
    <property type="project" value="TreeGrafter"/>
</dbReference>
<protein>
    <submittedName>
        <fullName evidence="2">Putative pyrophosphatase/phosphodiesterase</fullName>
    </submittedName>
</protein>
<dbReference type="EMBL" id="LSSN01000908">
    <property type="protein sequence ID" value="OMJ21834.1"/>
    <property type="molecule type" value="Genomic_DNA"/>
</dbReference>
<dbReference type="Proteomes" id="UP000187283">
    <property type="component" value="Unassembled WGS sequence"/>
</dbReference>
<feature type="chain" id="PRO_5010283475" evidence="1">
    <location>
        <begin position="22"/>
        <end position="483"/>
    </location>
</feature>
<dbReference type="OrthoDB" id="415411at2759"/>
<dbReference type="InterPro" id="IPR002591">
    <property type="entry name" value="Phosphodiest/P_Trfase"/>
</dbReference>
<dbReference type="AlphaFoldDB" id="A0A1R1Y501"/>
<feature type="signal peptide" evidence="1">
    <location>
        <begin position="1"/>
        <end position="21"/>
    </location>
</feature>
<evidence type="ECO:0000313" key="3">
    <source>
        <dbReference type="Proteomes" id="UP000187283"/>
    </source>
</evidence>
<dbReference type="PANTHER" id="PTHR10151">
    <property type="entry name" value="ECTONUCLEOTIDE PYROPHOSPHATASE/PHOSPHODIESTERASE"/>
    <property type="match status" value="1"/>
</dbReference>
<dbReference type="GO" id="GO:0009141">
    <property type="term" value="P:nucleoside triphosphate metabolic process"/>
    <property type="evidence" value="ECO:0007669"/>
    <property type="project" value="TreeGrafter"/>
</dbReference>
<name>A0A1R1Y501_9FUNG</name>
<proteinExistence type="predicted"/>
<keyword evidence="1" id="KW-0732">Signal</keyword>
<dbReference type="STRING" id="133412.A0A1R1Y501"/>
<accession>A0A1R1Y501</accession>
<keyword evidence="3" id="KW-1185">Reference proteome</keyword>
<sequence length="483" mass="54152">MKNSQLVSSLISILFFNSATSSPVDPYHNISHDGGIKVRDTNGKLNSKTTILLSIDGFAQFYFERNITPNISKLGQDGILSEYMSPVFPTVTFANHYSIATGLHPKNHGIIGNTFYDATLNDTFYYTQPSGQDSKWWGGEPIWVTAEKNKVISAINMFPGSESEIKGIRPTYYSKYDGTVNQTSKIDKIMSWLEMPIEKRPTFLVTYFPEVDSIGHSFGPYSKQVNDSLIQIDNTIGYLVSSLKQRNLFDKVNIIIVSDHGMSLSHVPADNIPVEDLLKKANLELTINPPKPSANPKCKVLSPVKEKILSVHLYPHAGIYPQDDKDIRSIYKKLKMVEDTSKFNVYLKKDIPERFNYRDNVRIPPIAIIPNEPYIMTFNGTIYNADIKKRVSIDSLNKRQSSSSTASTPFGVHGYDNKEEDMRAIFVAHGPSFKKMQTPSNPKQIHNYPKVNMLDIYNVLAKLLDVAPAPNDGSNSLVDGIVA</sequence>
<dbReference type="GO" id="GO:0047429">
    <property type="term" value="F:nucleoside triphosphate diphosphatase activity"/>
    <property type="evidence" value="ECO:0007669"/>
    <property type="project" value="TreeGrafter"/>
</dbReference>
<dbReference type="SUPFAM" id="SSF53649">
    <property type="entry name" value="Alkaline phosphatase-like"/>
    <property type="match status" value="1"/>
</dbReference>
<dbReference type="PANTHER" id="PTHR10151:SF120">
    <property type="entry name" value="BIS(5'-ADENOSYL)-TRIPHOSPHATASE"/>
    <property type="match status" value="1"/>
</dbReference>
<dbReference type="CDD" id="cd16018">
    <property type="entry name" value="Enpp"/>
    <property type="match status" value="1"/>
</dbReference>
<evidence type="ECO:0000313" key="2">
    <source>
        <dbReference type="EMBL" id="OMJ21834.1"/>
    </source>
</evidence>